<proteinExistence type="predicted"/>
<name>A0A931AYA3_9ACTN</name>
<evidence type="ECO:0000313" key="4">
    <source>
        <dbReference type="Proteomes" id="UP000657385"/>
    </source>
</evidence>
<dbReference type="RefSeq" id="WP_196192906.1">
    <property type="nucleotide sequence ID" value="NZ_JADPRT010000002.1"/>
</dbReference>
<dbReference type="Proteomes" id="UP000657385">
    <property type="component" value="Unassembled WGS sequence"/>
</dbReference>
<keyword evidence="1" id="KW-0812">Transmembrane</keyword>
<comment type="caution">
    <text evidence="3">The sequence shown here is derived from an EMBL/GenBank/DDBJ whole genome shotgun (WGS) entry which is preliminary data.</text>
</comment>
<feature type="signal peptide" evidence="2">
    <location>
        <begin position="1"/>
        <end position="29"/>
    </location>
</feature>
<keyword evidence="1" id="KW-0472">Membrane</keyword>
<sequence length="82" mass="7987">MGGRHLTTTAVAAGIGIAASVALTPFASAAVQGDNPAHTQTMTTAAAAQGTTREPDALPYIGGAAGFLLAGAGLIVIRRNNA</sequence>
<evidence type="ECO:0000256" key="2">
    <source>
        <dbReference type="SAM" id="SignalP"/>
    </source>
</evidence>
<evidence type="ECO:0008006" key="5">
    <source>
        <dbReference type="Google" id="ProtNLM"/>
    </source>
</evidence>
<gene>
    <name evidence="3" type="ORF">I2501_06890</name>
</gene>
<accession>A0A931AYA3</accession>
<protein>
    <recommendedName>
        <fullName evidence="5">LPXTG cell wall anchor domain-containing protein</fullName>
    </recommendedName>
</protein>
<organism evidence="3 4">
    <name type="scientific">Streptacidiphilus fuscans</name>
    <dbReference type="NCBI Taxonomy" id="2789292"/>
    <lineage>
        <taxon>Bacteria</taxon>
        <taxon>Bacillati</taxon>
        <taxon>Actinomycetota</taxon>
        <taxon>Actinomycetes</taxon>
        <taxon>Kitasatosporales</taxon>
        <taxon>Streptomycetaceae</taxon>
        <taxon>Streptacidiphilus</taxon>
    </lineage>
</organism>
<keyword evidence="1" id="KW-1133">Transmembrane helix</keyword>
<keyword evidence="4" id="KW-1185">Reference proteome</keyword>
<keyword evidence="2" id="KW-0732">Signal</keyword>
<reference evidence="3" key="1">
    <citation type="submission" date="2020-11" db="EMBL/GenBank/DDBJ databases">
        <title>Isolation and identification of active actinomycetes.</title>
        <authorList>
            <person name="Yu B."/>
        </authorList>
    </citation>
    <scope>NUCLEOTIDE SEQUENCE</scope>
    <source>
        <strain evidence="3">NEAU-YB345</strain>
    </source>
</reference>
<dbReference type="EMBL" id="JADPRT010000002">
    <property type="protein sequence ID" value="MBF9067765.1"/>
    <property type="molecule type" value="Genomic_DNA"/>
</dbReference>
<dbReference type="AlphaFoldDB" id="A0A931AYA3"/>
<evidence type="ECO:0000313" key="3">
    <source>
        <dbReference type="EMBL" id="MBF9067765.1"/>
    </source>
</evidence>
<feature type="chain" id="PRO_5037657947" description="LPXTG cell wall anchor domain-containing protein" evidence="2">
    <location>
        <begin position="30"/>
        <end position="82"/>
    </location>
</feature>
<evidence type="ECO:0000256" key="1">
    <source>
        <dbReference type="SAM" id="Phobius"/>
    </source>
</evidence>
<feature type="transmembrane region" description="Helical" evidence="1">
    <location>
        <begin position="57"/>
        <end position="77"/>
    </location>
</feature>